<dbReference type="Proteomes" id="UP000608955">
    <property type="component" value="Unassembled WGS sequence"/>
</dbReference>
<accession>A0A918Y3A6</accession>
<proteinExistence type="predicted"/>
<protein>
    <submittedName>
        <fullName evidence="2">Uncharacterized protein</fullName>
    </submittedName>
</protein>
<name>A0A918Y3A6_9ACTN</name>
<comment type="caution">
    <text evidence="2">The sequence shown here is derived from an EMBL/GenBank/DDBJ whole genome shotgun (WGS) entry which is preliminary data.</text>
</comment>
<feature type="compositionally biased region" description="Basic and acidic residues" evidence="1">
    <location>
        <begin position="1"/>
        <end position="10"/>
    </location>
</feature>
<reference evidence="2" key="1">
    <citation type="journal article" date="2014" name="Int. J. Syst. Evol. Microbiol.">
        <title>Complete genome sequence of Corynebacterium casei LMG S-19264T (=DSM 44701T), isolated from a smear-ripened cheese.</title>
        <authorList>
            <consortium name="US DOE Joint Genome Institute (JGI-PGF)"/>
            <person name="Walter F."/>
            <person name="Albersmeier A."/>
            <person name="Kalinowski J."/>
            <person name="Ruckert C."/>
        </authorList>
    </citation>
    <scope>NUCLEOTIDE SEQUENCE</scope>
    <source>
        <strain evidence="2">JCM 4654</strain>
    </source>
</reference>
<evidence type="ECO:0000313" key="3">
    <source>
        <dbReference type="Proteomes" id="UP000608955"/>
    </source>
</evidence>
<feature type="region of interest" description="Disordered" evidence="1">
    <location>
        <begin position="1"/>
        <end position="46"/>
    </location>
</feature>
<sequence length="66" mass="7171">MRETRKDQQKAGRQAQPFDGAQGEGARRQGRRAARGHRGEIHGASLARVARPVVVRAETAGVPRAE</sequence>
<gene>
    <name evidence="2" type="ORF">GCM10010508_25460</name>
</gene>
<organism evidence="2 3">
    <name type="scientific">Streptomyces naganishii JCM 4654</name>
    <dbReference type="NCBI Taxonomy" id="1306179"/>
    <lineage>
        <taxon>Bacteria</taxon>
        <taxon>Bacillati</taxon>
        <taxon>Actinomycetota</taxon>
        <taxon>Actinomycetes</taxon>
        <taxon>Kitasatosporales</taxon>
        <taxon>Streptomycetaceae</taxon>
        <taxon>Streptomyces</taxon>
    </lineage>
</organism>
<evidence type="ECO:0000313" key="2">
    <source>
        <dbReference type="EMBL" id="GHD88644.1"/>
    </source>
</evidence>
<reference evidence="2" key="2">
    <citation type="submission" date="2020-09" db="EMBL/GenBank/DDBJ databases">
        <authorList>
            <person name="Sun Q."/>
            <person name="Ohkuma M."/>
        </authorList>
    </citation>
    <scope>NUCLEOTIDE SEQUENCE</scope>
    <source>
        <strain evidence="2">JCM 4654</strain>
    </source>
</reference>
<dbReference type="EMBL" id="BMVF01000006">
    <property type="protein sequence ID" value="GHD88644.1"/>
    <property type="molecule type" value="Genomic_DNA"/>
</dbReference>
<keyword evidence="3" id="KW-1185">Reference proteome</keyword>
<evidence type="ECO:0000256" key="1">
    <source>
        <dbReference type="SAM" id="MobiDB-lite"/>
    </source>
</evidence>
<dbReference type="AlphaFoldDB" id="A0A918Y3A6"/>